<evidence type="ECO:0000259" key="1">
    <source>
        <dbReference type="Pfam" id="PF07299"/>
    </source>
</evidence>
<protein>
    <recommendedName>
        <fullName evidence="5">Elongation factor G-binding protein</fullName>
    </recommendedName>
</protein>
<dbReference type="Pfam" id="PF16571">
    <property type="entry name" value="FBP_C"/>
    <property type="match status" value="1"/>
</dbReference>
<evidence type="ECO:0000259" key="2">
    <source>
        <dbReference type="Pfam" id="PF16571"/>
    </source>
</evidence>
<dbReference type="Gene3D" id="1.20.1280.250">
    <property type="match status" value="1"/>
</dbReference>
<dbReference type="Proteomes" id="UP000195437">
    <property type="component" value="Chromosome"/>
</dbReference>
<evidence type="ECO:0008006" key="5">
    <source>
        <dbReference type="Google" id="ProtNLM"/>
    </source>
</evidence>
<keyword evidence="4" id="KW-1185">Reference proteome</keyword>
<reference evidence="4" key="1">
    <citation type="submission" date="2017-05" db="EMBL/GenBank/DDBJ databases">
        <authorList>
            <person name="Sung H."/>
        </authorList>
    </citation>
    <scope>NUCLEOTIDE SEQUENCE [LARGE SCALE GENOMIC DNA]</scope>
    <source>
        <strain evidence="4">AR23208</strain>
    </source>
</reference>
<evidence type="ECO:0000313" key="4">
    <source>
        <dbReference type="Proteomes" id="UP000195437"/>
    </source>
</evidence>
<dbReference type="KEGG" id="tum:CBW65_06140"/>
<proteinExistence type="predicted"/>
<sequence>MTQEQTMVPFLHPYQANFIRHQLLQLIGAFYFAGDHRVLAASREGVEDTILSTFPGATPEQRALLQDAKNVRDKDELKVYMSRLEPHVIPFPEITAPEIRKLFPKVKKLVLPDLQSIDRSKLTYLGWRDIATSSLYLVYRNGDKWAGKEFKFVPGPKNRTMICTWCHTTGSGDDVALVTSRVKTKVVDGYKTLGNHLCLDSAVCNSRITSTTEMEAMLASLR</sequence>
<gene>
    <name evidence="3" type="ORF">CBW65_06140</name>
</gene>
<dbReference type="OrthoDB" id="1891078at2"/>
<evidence type="ECO:0000313" key="3">
    <source>
        <dbReference type="EMBL" id="ARU60712.1"/>
    </source>
</evidence>
<accession>A0A1Y0IJM3</accession>
<dbReference type="EMBL" id="CP021434">
    <property type="protein sequence ID" value="ARU60712.1"/>
    <property type="molecule type" value="Genomic_DNA"/>
</dbReference>
<dbReference type="InterPro" id="IPR032330">
    <property type="entry name" value="EF-G-binding_C"/>
</dbReference>
<organism evidence="3 4">
    <name type="scientific">Tumebacillus avium</name>
    <dbReference type="NCBI Taxonomy" id="1903704"/>
    <lineage>
        <taxon>Bacteria</taxon>
        <taxon>Bacillati</taxon>
        <taxon>Bacillota</taxon>
        <taxon>Bacilli</taxon>
        <taxon>Bacillales</taxon>
        <taxon>Alicyclobacillaceae</taxon>
        <taxon>Tumebacillus</taxon>
    </lineage>
</organism>
<name>A0A1Y0IJM3_9BACL</name>
<dbReference type="AlphaFoldDB" id="A0A1Y0IJM3"/>
<dbReference type="InterPro" id="IPR038344">
    <property type="entry name" value="EF-G_N_sf"/>
</dbReference>
<feature type="domain" description="Elongation factor G-binding protein N-terminal" evidence="1">
    <location>
        <begin position="10"/>
        <end position="92"/>
    </location>
</feature>
<feature type="domain" description="Elongation factor G-binding protein C-terminal treble-clef zinc-finger" evidence="2">
    <location>
        <begin position="106"/>
        <end position="210"/>
    </location>
</feature>
<dbReference type="Pfam" id="PF07299">
    <property type="entry name" value="EF-G-binding_N"/>
    <property type="match status" value="1"/>
</dbReference>
<dbReference type="RefSeq" id="WP_087456103.1">
    <property type="nucleotide sequence ID" value="NZ_CP021434.1"/>
</dbReference>
<dbReference type="CDD" id="cd16342">
    <property type="entry name" value="FusC_FusB"/>
    <property type="match status" value="1"/>
</dbReference>
<dbReference type="InterPro" id="IPR010841">
    <property type="entry name" value="EF-G-binding_N"/>
</dbReference>